<dbReference type="Pfam" id="PF06058">
    <property type="entry name" value="DCP1"/>
    <property type="match status" value="1"/>
</dbReference>
<feature type="compositionally biased region" description="Pro residues" evidence="5">
    <location>
        <begin position="426"/>
        <end position="443"/>
    </location>
</feature>
<feature type="region of interest" description="Disordered" evidence="5">
    <location>
        <begin position="741"/>
        <end position="766"/>
    </location>
</feature>
<feature type="compositionally biased region" description="Polar residues" evidence="5">
    <location>
        <begin position="413"/>
        <end position="425"/>
    </location>
</feature>
<feature type="compositionally biased region" description="Acidic residues" evidence="5">
    <location>
        <begin position="132"/>
        <end position="146"/>
    </location>
</feature>
<dbReference type="Gene3D" id="2.30.29.30">
    <property type="entry name" value="Pleckstrin-homology domain (PH domain)/Phosphotyrosine-binding domain (PTB)"/>
    <property type="match status" value="1"/>
</dbReference>
<evidence type="ECO:0000256" key="2">
    <source>
        <dbReference type="ARBA" id="ARBA00008778"/>
    </source>
</evidence>
<dbReference type="GO" id="GO:0006397">
    <property type="term" value="P:mRNA processing"/>
    <property type="evidence" value="ECO:0007669"/>
    <property type="project" value="UniProtKB-KW"/>
</dbReference>
<evidence type="ECO:0000256" key="1">
    <source>
        <dbReference type="ARBA" id="ARBA00004496"/>
    </source>
</evidence>
<feature type="compositionally biased region" description="Polar residues" evidence="5">
    <location>
        <begin position="279"/>
        <end position="294"/>
    </location>
</feature>
<dbReference type="OrthoDB" id="440673at2759"/>
<feature type="compositionally biased region" description="Gly residues" evidence="5">
    <location>
        <begin position="351"/>
        <end position="360"/>
    </location>
</feature>
<accession>A0A9W7ZIA9</accession>
<dbReference type="EMBL" id="JANBPT010001137">
    <property type="protein sequence ID" value="KAJ1909840.1"/>
    <property type="molecule type" value="Genomic_DNA"/>
</dbReference>
<keyword evidence="3" id="KW-0963">Cytoplasm</keyword>
<feature type="region of interest" description="Disordered" evidence="5">
    <location>
        <begin position="608"/>
        <end position="656"/>
    </location>
</feature>
<protein>
    <recommendedName>
        <fullName evidence="8">WH1 domain-containing protein</fullName>
    </recommendedName>
</protein>
<organism evidence="6 7">
    <name type="scientific">Tieghemiomyces parasiticus</name>
    <dbReference type="NCBI Taxonomy" id="78921"/>
    <lineage>
        <taxon>Eukaryota</taxon>
        <taxon>Fungi</taxon>
        <taxon>Fungi incertae sedis</taxon>
        <taxon>Zoopagomycota</taxon>
        <taxon>Kickxellomycotina</taxon>
        <taxon>Dimargaritomycetes</taxon>
        <taxon>Dimargaritales</taxon>
        <taxon>Dimargaritaceae</taxon>
        <taxon>Tieghemiomyces</taxon>
    </lineage>
</organism>
<dbReference type="GO" id="GO:0000932">
    <property type="term" value="C:P-body"/>
    <property type="evidence" value="ECO:0007669"/>
    <property type="project" value="TreeGrafter"/>
</dbReference>
<dbReference type="GO" id="GO:0000290">
    <property type="term" value="P:deadenylation-dependent decapping of nuclear-transcribed mRNA"/>
    <property type="evidence" value="ECO:0007669"/>
    <property type="project" value="InterPro"/>
</dbReference>
<proteinExistence type="inferred from homology"/>
<dbReference type="PANTHER" id="PTHR16290:SF0">
    <property type="entry name" value="DECAPPING PROTEIN 1, ISOFORM A"/>
    <property type="match status" value="1"/>
</dbReference>
<evidence type="ECO:0000313" key="7">
    <source>
        <dbReference type="Proteomes" id="UP001150569"/>
    </source>
</evidence>
<dbReference type="InterPro" id="IPR010334">
    <property type="entry name" value="Dcp1"/>
</dbReference>
<evidence type="ECO:0000313" key="6">
    <source>
        <dbReference type="EMBL" id="KAJ1909840.1"/>
    </source>
</evidence>
<reference evidence="6" key="1">
    <citation type="submission" date="2022-07" db="EMBL/GenBank/DDBJ databases">
        <title>Phylogenomic reconstructions and comparative analyses of Kickxellomycotina fungi.</title>
        <authorList>
            <person name="Reynolds N.K."/>
            <person name="Stajich J.E."/>
            <person name="Barry K."/>
            <person name="Grigoriev I.V."/>
            <person name="Crous P."/>
            <person name="Smith M.E."/>
        </authorList>
    </citation>
    <scope>NUCLEOTIDE SEQUENCE</scope>
    <source>
        <strain evidence="6">RSA 861</strain>
    </source>
</reference>
<dbReference type="Proteomes" id="UP001150569">
    <property type="component" value="Unassembled WGS sequence"/>
</dbReference>
<name>A0A9W7ZIA9_9FUNG</name>
<feature type="region of interest" description="Disordered" evidence="5">
    <location>
        <begin position="779"/>
        <end position="804"/>
    </location>
</feature>
<dbReference type="GO" id="GO:0003729">
    <property type="term" value="F:mRNA binding"/>
    <property type="evidence" value="ECO:0007669"/>
    <property type="project" value="TreeGrafter"/>
</dbReference>
<feature type="compositionally biased region" description="Polar residues" evidence="5">
    <location>
        <begin position="618"/>
        <end position="628"/>
    </location>
</feature>
<feature type="compositionally biased region" description="Pro residues" evidence="5">
    <location>
        <begin position="113"/>
        <end position="129"/>
    </location>
</feature>
<comment type="caution">
    <text evidence="6">The sequence shown here is derived from an EMBL/GenBank/DDBJ whole genome shotgun (WGS) entry which is preliminary data.</text>
</comment>
<feature type="region of interest" description="Disordered" evidence="5">
    <location>
        <begin position="412"/>
        <end position="445"/>
    </location>
</feature>
<feature type="compositionally biased region" description="Low complexity" evidence="5">
    <location>
        <begin position="519"/>
        <end position="528"/>
    </location>
</feature>
<gene>
    <name evidence="6" type="ORF">IWQ60_010961</name>
</gene>
<evidence type="ECO:0000256" key="3">
    <source>
        <dbReference type="ARBA" id="ARBA00022490"/>
    </source>
</evidence>
<feature type="compositionally biased region" description="Polar residues" evidence="5">
    <location>
        <begin position="779"/>
        <end position="798"/>
    </location>
</feature>
<dbReference type="CDD" id="cd09804">
    <property type="entry name" value="Dcp1"/>
    <property type="match status" value="1"/>
</dbReference>
<dbReference type="GO" id="GO:0031087">
    <property type="term" value="P:deadenylation-independent decapping of nuclear-transcribed mRNA"/>
    <property type="evidence" value="ECO:0007669"/>
    <property type="project" value="TreeGrafter"/>
</dbReference>
<evidence type="ECO:0008006" key="8">
    <source>
        <dbReference type="Google" id="ProtNLM"/>
    </source>
</evidence>
<dbReference type="InterPro" id="IPR011993">
    <property type="entry name" value="PH-like_dom_sf"/>
</dbReference>
<feature type="region of interest" description="Disordered" evidence="5">
    <location>
        <begin position="108"/>
        <end position="147"/>
    </location>
</feature>
<comment type="similarity">
    <text evidence="2">Belongs to the DCP1 family.</text>
</comment>
<dbReference type="SUPFAM" id="SSF50729">
    <property type="entry name" value="PH domain-like"/>
    <property type="match status" value="1"/>
</dbReference>
<evidence type="ECO:0000256" key="4">
    <source>
        <dbReference type="ARBA" id="ARBA00022664"/>
    </source>
</evidence>
<feature type="region of interest" description="Disordered" evidence="5">
    <location>
        <begin position="165"/>
        <end position="204"/>
    </location>
</feature>
<keyword evidence="7" id="KW-1185">Reference proteome</keyword>
<feature type="compositionally biased region" description="Low complexity" evidence="5">
    <location>
        <begin position="182"/>
        <end position="204"/>
    </location>
</feature>
<dbReference type="PANTHER" id="PTHR16290">
    <property type="entry name" value="TRANSCRIPTION FACTOR SMIF DECAPPING ENZYME DCP1"/>
    <property type="match status" value="1"/>
</dbReference>
<keyword evidence="4" id="KW-0507">mRNA processing</keyword>
<feature type="region of interest" description="Disordered" evidence="5">
    <location>
        <begin position="513"/>
        <end position="563"/>
    </location>
</feature>
<evidence type="ECO:0000256" key="5">
    <source>
        <dbReference type="SAM" id="MobiDB-lite"/>
    </source>
</evidence>
<feature type="region of interest" description="Disordered" evidence="5">
    <location>
        <begin position="260"/>
        <end position="364"/>
    </location>
</feature>
<dbReference type="AlphaFoldDB" id="A0A9W7ZIA9"/>
<sequence length="804" mass="82912">MSRKEPKSLRRAKDSVNLNVLQRHDAAITKILDQSSHVVIYQFDAASGGWTKKGVEGTLFLFQRNRSPYYGFFVMNRLALTNFCAFLRPTLEVQPTTDFIIFRDTRTANVPTPRSPASPRPRFSEPPSPETSAEESLDSAVDDDSADNAGEAGLEEYIFTSTGDIVPATSGGASTKPKKSKANSAKSRQPATSSGRSRATSGTTANINAGVSAITTANSIAMAASADSGPPPDNNIYAVWVYETADRERIGAAMSQLRTLGEQPPPMSPSVPARAVAVSDTSAAPTSGTETDAPTNHGLLGMLERARQRTASPAPSKSKKKQPVGDGAGSRARSPAPKSTTTGQDLLNLIRGGGGGGGAGKNSKKVDPAVVAAQPLLAAEPASIVSAPEPAATTVTSSGLINQLFPGMRIKSPTDSTPVQAQMASSPPPHGAAPNQAPAPAPPLAASIPGVTSPVAAGLLALLKGAGSGSAAKVAAAAQASVSASHQAPRAQHSNASDLLAALKGGVNIAAKSSAPAKTGGTVAVTATSPTQSPTTHVPHGSGNGAGFPSGPEHSSFPVAPLPSHIPPPSFPMMVPAISHMHQPPPAAFGPWPSSLVNTLLSSVPPFVAHQQQQQHQSPSGNRASSPTVADPKSRGVDGASTAPPPPTSTASAASASASTSSASLLTPNEFQIQVLHALQTDSQLMDHLYRDYCHRTVHFPNHGGMLPPQLPSHFPPHHHPHMMLPVPPQFLPGMSFPGGPPPHHPHQVPPHPHMFHHGDQSHHPYSPSGPMGMFMPETSSSAPEFPSNHVSAVSSAAESCKAE</sequence>
<comment type="subcellular location">
    <subcellularLocation>
        <location evidence="1">Cytoplasm</location>
    </subcellularLocation>
</comment>
<feature type="compositionally biased region" description="Pro residues" evidence="5">
    <location>
        <begin position="741"/>
        <end position="753"/>
    </location>
</feature>
<dbReference type="GO" id="GO:0008047">
    <property type="term" value="F:enzyme activator activity"/>
    <property type="evidence" value="ECO:0007669"/>
    <property type="project" value="InterPro"/>
</dbReference>